<keyword evidence="1" id="KW-0677">Repeat</keyword>
<dbReference type="WBParaSite" id="PEQ_0000746001-mRNA-1">
    <property type="protein sequence ID" value="PEQ_0000746001-mRNA-1"/>
    <property type="gene ID" value="PEQ_0000746001"/>
</dbReference>
<dbReference type="InterPro" id="IPR016024">
    <property type="entry name" value="ARM-type_fold"/>
</dbReference>
<dbReference type="InterPro" id="IPR011989">
    <property type="entry name" value="ARM-like"/>
</dbReference>
<dbReference type="Proteomes" id="UP000887564">
    <property type="component" value="Unplaced"/>
</dbReference>
<proteinExistence type="inferred from homology"/>
<dbReference type="GO" id="GO:0061863">
    <property type="term" value="F:microtubule plus end polymerase"/>
    <property type="evidence" value="ECO:0007669"/>
    <property type="project" value="InterPro"/>
</dbReference>
<dbReference type="SMART" id="SM01349">
    <property type="entry name" value="TOG"/>
    <property type="match status" value="1"/>
</dbReference>
<dbReference type="InterPro" id="IPR034085">
    <property type="entry name" value="TOG"/>
</dbReference>
<dbReference type="PANTHER" id="PTHR12609">
    <property type="entry name" value="MICROTUBULE ASSOCIATED PROTEIN XMAP215"/>
    <property type="match status" value="1"/>
</dbReference>
<dbReference type="PROSITE" id="PS50077">
    <property type="entry name" value="HEAT_REPEAT"/>
    <property type="match status" value="1"/>
</dbReference>
<feature type="domain" description="TOG" evidence="4">
    <location>
        <begin position="19"/>
        <end position="322"/>
    </location>
</feature>
<dbReference type="GO" id="GO:0046785">
    <property type="term" value="P:microtubule polymerization"/>
    <property type="evidence" value="ECO:0007669"/>
    <property type="project" value="InterPro"/>
</dbReference>
<feature type="repeat" description="HEAT" evidence="3">
    <location>
        <begin position="257"/>
        <end position="291"/>
    </location>
</feature>
<evidence type="ECO:0000313" key="6">
    <source>
        <dbReference type="WBParaSite" id="PEQ_0000746001-mRNA-1"/>
    </source>
</evidence>
<reference evidence="6" key="1">
    <citation type="submission" date="2022-11" db="UniProtKB">
        <authorList>
            <consortium name="WormBaseParasite"/>
        </authorList>
    </citation>
    <scope>IDENTIFICATION</scope>
</reference>
<evidence type="ECO:0000259" key="4">
    <source>
        <dbReference type="SMART" id="SM01349"/>
    </source>
</evidence>
<dbReference type="AlphaFoldDB" id="A0A914RZI1"/>
<keyword evidence="5" id="KW-1185">Reference proteome</keyword>
<dbReference type="InterPro" id="IPR021133">
    <property type="entry name" value="HEAT_type_2"/>
</dbReference>
<dbReference type="SUPFAM" id="SSF48371">
    <property type="entry name" value="ARM repeat"/>
    <property type="match status" value="1"/>
</dbReference>
<dbReference type="InterPro" id="IPR045110">
    <property type="entry name" value="XMAP215"/>
</dbReference>
<dbReference type="GO" id="GO:0007051">
    <property type="term" value="P:spindle organization"/>
    <property type="evidence" value="ECO:0007669"/>
    <property type="project" value="InterPro"/>
</dbReference>
<organism evidence="5 6">
    <name type="scientific">Parascaris equorum</name>
    <name type="common">Equine roundworm</name>
    <dbReference type="NCBI Taxonomy" id="6256"/>
    <lineage>
        <taxon>Eukaryota</taxon>
        <taxon>Metazoa</taxon>
        <taxon>Ecdysozoa</taxon>
        <taxon>Nematoda</taxon>
        <taxon>Chromadorea</taxon>
        <taxon>Rhabditida</taxon>
        <taxon>Spirurina</taxon>
        <taxon>Ascaridomorpha</taxon>
        <taxon>Ascaridoidea</taxon>
        <taxon>Ascarididae</taxon>
        <taxon>Parascaris</taxon>
    </lineage>
</organism>
<dbReference type="GO" id="GO:0051010">
    <property type="term" value="F:microtubule plus-end binding"/>
    <property type="evidence" value="ECO:0007669"/>
    <property type="project" value="InterPro"/>
</dbReference>
<evidence type="ECO:0000256" key="1">
    <source>
        <dbReference type="ARBA" id="ARBA00022737"/>
    </source>
</evidence>
<comment type="similarity">
    <text evidence="2">Belongs to the TOG/XMAP215 family.</text>
</comment>
<dbReference type="GO" id="GO:0030951">
    <property type="term" value="P:establishment or maintenance of microtubule cytoskeleton polarity"/>
    <property type="evidence" value="ECO:0007669"/>
    <property type="project" value="InterPro"/>
</dbReference>
<evidence type="ECO:0000256" key="3">
    <source>
        <dbReference type="PROSITE-ProRule" id="PRU00103"/>
    </source>
</evidence>
<accession>A0A914RZI1</accession>
<name>A0A914RZI1_PAREQ</name>
<sequence length="368" mass="40941">MRLVSAAPVAAEPEIDPWDMLDPVDVISKLPDSFKEGVESKKWIERRDALQTLLTLCTDNPKLDPKATANCGEGSAISCSCLGQRENHHTQLERRIIGALVSCINREQQYAQILEKDANINVCAVAARCLTAFASGLRKKFAPHAAVVTPVIFEKFKEKKPVLRDPLIDCIDAVAASCSLGLRLKLSIHYVYSVFDSIYLWLNERSKETTLETMAEDIQIALEKPNPNIKIQTNLFLYRVFKKHNAQTMPKKVLKAFAPIIVKHTGDSDPEVRDASYAALGAAMKAVGEKACMVLISDIAEDKMKMSKIKDFCEKAIQEAGPDVVSVMVQSMHKSNVCLAFHRIEKIDFFGVGELLSTKTDSSRYPKR</sequence>
<evidence type="ECO:0000313" key="5">
    <source>
        <dbReference type="Proteomes" id="UP000887564"/>
    </source>
</evidence>
<evidence type="ECO:0000256" key="2">
    <source>
        <dbReference type="ARBA" id="ARBA00025722"/>
    </source>
</evidence>
<dbReference type="Gene3D" id="1.25.10.10">
    <property type="entry name" value="Leucine-rich Repeat Variant"/>
    <property type="match status" value="1"/>
</dbReference>
<protein>
    <submittedName>
        <fullName evidence="6">TOG domain-containing protein</fullName>
    </submittedName>
</protein>